<dbReference type="PANTHER" id="PTHR39401">
    <property type="entry name" value="SNOAL-LIKE DOMAIN-CONTAINING PROTEIN"/>
    <property type="match status" value="1"/>
</dbReference>
<dbReference type="SUPFAM" id="SSF54427">
    <property type="entry name" value="NTF2-like"/>
    <property type="match status" value="1"/>
</dbReference>
<evidence type="ECO:0000313" key="2">
    <source>
        <dbReference type="Proteomes" id="UP000288859"/>
    </source>
</evidence>
<organism evidence="1 2">
    <name type="scientific">Exophiala mesophila</name>
    <name type="common">Black yeast-like fungus</name>
    <dbReference type="NCBI Taxonomy" id="212818"/>
    <lineage>
        <taxon>Eukaryota</taxon>
        <taxon>Fungi</taxon>
        <taxon>Dikarya</taxon>
        <taxon>Ascomycota</taxon>
        <taxon>Pezizomycotina</taxon>
        <taxon>Eurotiomycetes</taxon>
        <taxon>Chaetothyriomycetidae</taxon>
        <taxon>Chaetothyriales</taxon>
        <taxon>Herpotrichiellaceae</taxon>
        <taxon>Exophiala</taxon>
    </lineage>
</organism>
<dbReference type="PANTHER" id="PTHR39401:SF1">
    <property type="entry name" value="SNOAL-LIKE DOMAIN-CONTAINING PROTEIN"/>
    <property type="match status" value="1"/>
</dbReference>
<dbReference type="EMBL" id="NAJM01000001">
    <property type="protein sequence ID" value="RVX75875.1"/>
    <property type="molecule type" value="Genomic_DNA"/>
</dbReference>
<dbReference type="InterPro" id="IPR032710">
    <property type="entry name" value="NTF2-like_dom_sf"/>
</dbReference>
<dbReference type="AlphaFoldDB" id="A0A438NJH4"/>
<accession>A0A438NJH4</accession>
<dbReference type="OrthoDB" id="3468019at2759"/>
<reference evidence="1 2" key="1">
    <citation type="submission" date="2017-03" db="EMBL/GenBank/DDBJ databases">
        <title>Genomes of endolithic fungi from Antarctica.</title>
        <authorList>
            <person name="Coleine C."/>
            <person name="Masonjones S."/>
            <person name="Stajich J.E."/>
        </authorList>
    </citation>
    <scope>NUCLEOTIDE SEQUENCE [LARGE SCALE GENOMIC DNA]</scope>
    <source>
        <strain evidence="1 2">CCFEE 6314</strain>
    </source>
</reference>
<dbReference type="Proteomes" id="UP000288859">
    <property type="component" value="Unassembled WGS sequence"/>
</dbReference>
<comment type="caution">
    <text evidence="1">The sequence shown here is derived from an EMBL/GenBank/DDBJ whole genome shotgun (WGS) entry which is preliminary data.</text>
</comment>
<evidence type="ECO:0000313" key="1">
    <source>
        <dbReference type="EMBL" id="RVX75875.1"/>
    </source>
</evidence>
<dbReference type="VEuPathDB" id="FungiDB:PV10_08112"/>
<sequence>MPHDKVQKPAYIDPRITSFYENFFRVTDDSSESAHAEYANFVTKSGTLIFGTKKAIGYDQILDLRKSLWSGPVKTRKHTIKQIVPFGDDGEQVMLHGSVDYGLKNGKDVNVDWAARAVLAEEGGDLKMKEYQVYIDSAPVANAAKH</sequence>
<proteinExistence type="predicted"/>
<gene>
    <name evidence="1" type="ORF">B0A52_00232</name>
</gene>
<dbReference type="Gene3D" id="3.10.450.50">
    <property type="match status" value="1"/>
</dbReference>
<protein>
    <recommendedName>
        <fullName evidence="3">SnoaL-like domain-containing protein</fullName>
    </recommendedName>
</protein>
<name>A0A438NJH4_EXOME</name>
<evidence type="ECO:0008006" key="3">
    <source>
        <dbReference type="Google" id="ProtNLM"/>
    </source>
</evidence>